<dbReference type="PRINTS" id="PR00958">
    <property type="entry name" value="HOMSERKINASE"/>
</dbReference>
<evidence type="ECO:0000256" key="2">
    <source>
        <dbReference type="ARBA" id="ARBA00022679"/>
    </source>
</evidence>
<reference evidence="7 8" key="1">
    <citation type="journal article" date="2021" name="Nat. Plants">
        <title>The Taxus genome provides insights into paclitaxel biosynthesis.</title>
        <authorList>
            <person name="Xiong X."/>
            <person name="Gou J."/>
            <person name="Liao Q."/>
            <person name="Li Y."/>
            <person name="Zhou Q."/>
            <person name="Bi G."/>
            <person name="Li C."/>
            <person name="Du R."/>
            <person name="Wang X."/>
            <person name="Sun T."/>
            <person name="Guo L."/>
            <person name="Liang H."/>
            <person name="Lu P."/>
            <person name="Wu Y."/>
            <person name="Zhang Z."/>
            <person name="Ro D.K."/>
            <person name="Shang Y."/>
            <person name="Huang S."/>
            <person name="Yan J."/>
        </authorList>
    </citation>
    <scope>NUCLEOTIDE SEQUENCE [LARGE SCALE GENOMIC DNA]</scope>
    <source>
        <strain evidence="7">Ta-2019</strain>
    </source>
</reference>
<evidence type="ECO:0000313" key="7">
    <source>
        <dbReference type="EMBL" id="KAH9299846.1"/>
    </source>
</evidence>
<dbReference type="GO" id="GO:0008652">
    <property type="term" value="P:amino acid biosynthetic process"/>
    <property type="evidence" value="ECO:0007669"/>
    <property type="project" value="UniProtKB-KW"/>
</dbReference>
<protein>
    <recommendedName>
        <fullName evidence="6">GHMP kinase N-terminal domain-containing protein</fullName>
    </recommendedName>
</protein>
<keyword evidence="2" id="KW-0808">Transferase</keyword>
<dbReference type="Proteomes" id="UP000824469">
    <property type="component" value="Unassembled WGS sequence"/>
</dbReference>
<proteinExistence type="predicted"/>
<dbReference type="PANTHER" id="PTHR20861:SF1">
    <property type="entry name" value="HOMOSERINE KINASE"/>
    <property type="match status" value="1"/>
</dbReference>
<feature type="domain" description="GHMP kinase N-terminal" evidence="6">
    <location>
        <begin position="67"/>
        <end position="152"/>
    </location>
</feature>
<dbReference type="Gene3D" id="3.30.230.10">
    <property type="match status" value="1"/>
</dbReference>
<keyword evidence="1" id="KW-0028">Amino-acid biosynthesis</keyword>
<dbReference type="EMBL" id="JAHRHJ020000010">
    <property type="protein sequence ID" value="KAH9299846.1"/>
    <property type="molecule type" value="Genomic_DNA"/>
</dbReference>
<name>A0AA38FFU8_TAXCH</name>
<dbReference type="GO" id="GO:0005524">
    <property type="term" value="F:ATP binding"/>
    <property type="evidence" value="ECO:0007669"/>
    <property type="project" value="UniProtKB-KW"/>
</dbReference>
<evidence type="ECO:0000259" key="6">
    <source>
        <dbReference type="Pfam" id="PF00288"/>
    </source>
</evidence>
<dbReference type="GO" id="GO:0016301">
    <property type="term" value="F:kinase activity"/>
    <property type="evidence" value="ECO:0007669"/>
    <property type="project" value="UniProtKB-KW"/>
</dbReference>
<accession>A0AA38FFU8</accession>
<keyword evidence="5" id="KW-0067">ATP-binding</keyword>
<dbReference type="PANTHER" id="PTHR20861">
    <property type="entry name" value="HOMOSERINE/4-DIPHOSPHOCYTIDYL-2-C-METHYL-D-ERYTHRITOL KINASE"/>
    <property type="match status" value="1"/>
</dbReference>
<keyword evidence="4" id="KW-0418">Kinase</keyword>
<dbReference type="InterPro" id="IPR006203">
    <property type="entry name" value="GHMP_knse_ATP-bd_CS"/>
</dbReference>
<feature type="non-terminal residue" evidence="7">
    <location>
        <position position="190"/>
    </location>
</feature>
<evidence type="ECO:0000256" key="4">
    <source>
        <dbReference type="ARBA" id="ARBA00022777"/>
    </source>
</evidence>
<evidence type="ECO:0000256" key="5">
    <source>
        <dbReference type="ARBA" id="ARBA00022840"/>
    </source>
</evidence>
<dbReference type="SUPFAM" id="SSF54211">
    <property type="entry name" value="Ribosomal protein S5 domain 2-like"/>
    <property type="match status" value="1"/>
</dbReference>
<keyword evidence="3" id="KW-0547">Nucleotide-binding</keyword>
<sequence>MHSVTTFAPAIIANLGPGFDFLGCAVECLGDHVSVEVSEGIEPGQIVISSINGDNNRLSRDPVNNCVGIAAKATMELLGIQLVGLSLSLHKGLPLGSGLGSSAASVAAAAIVVNALFGNKLTTSELVLAGLESKAAVSGYHADNIAPYLMGGFVLVRSYNPLDLISLPFPTDKELFFVLVTPDFEALTKK</sequence>
<dbReference type="Pfam" id="PF00288">
    <property type="entry name" value="GHMP_kinases_N"/>
    <property type="match status" value="1"/>
</dbReference>
<dbReference type="OMA" id="NCASIRS"/>
<dbReference type="InterPro" id="IPR006204">
    <property type="entry name" value="GHMP_kinase_N_dom"/>
</dbReference>
<evidence type="ECO:0000256" key="1">
    <source>
        <dbReference type="ARBA" id="ARBA00022605"/>
    </source>
</evidence>
<evidence type="ECO:0000256" key="3">
    <source>
        <dbReference type="ARBA" id="ARBA00022741"/>
    </source>
</evidence>
<organism evidence="7 8">
    <name type="scientific">Taxus chinensis</name>
    <name type="common">Chinese yew</name>
    <name type="synonym">Taxus wallichiana var. chinensis</name>
    <dbReference type="NCBI Taxonomy" id="29808"/>
    <lineage>
        <taxon>Eukaryota</taxon>
        <taxon>Viridiplantae</taxon>
        <taxon>Streptophyta</taxon>
        <taxon>Embryophyta</taxon>
        <taxon>Tracheophyta</taxon>
        <taxon>Spermatophyta</taxon>
        <taxon>Pinopsida</taxon>
        <taxon>Pinidae</taxon>
        <taxon>Conifers II</taxon>
        <taxon>Cupressales</taxon>
        <taxon>Taxaceae</taxon>
        <taxon>Taxus</taxon>
    </lineage>
</organism>
<dbReference type="InterPro" id="IPR014721">
    <property type="entry name" value="Ribsml_uS5_D2-typ_fold_subgr"/>
</dbReference>
<dbReference type="PROSITE" id="PS00627">
    <property type="entry name" value="GHMP_KINASES_ATP"/>
    <property type="match status" value="1"/>
</dbReference>
<evidence type="ECO:0000313" key="8">
    <source>
        <dbReference type="Proteomes" id="UP000824469"/>
    </source>
</evidence>
<keyword evidence="8" id="KW-1185">Reference proteome</keyword>
<dbReference type="InterPro" id="IPR020568">
    <property type="entry name" value="Ribosomal_Su5_D2-typ_SF"/>
</dbReference>
<dbReference type="AlphaFoldDB" id="A0AA38FFU8"/>
<gene>
    <name evidence="7" type="ORF">KI387_031528</name>
</gene>
<comment type="caution">
    <text evidence="7">The sequence shown here is derived from an EMBL/GenBank/DDBJ whole genome shotgun (WGS) entry which is preliminary data.</text>
</comment>